<dbReference type="EMBL" id="DQZR01000301">
    <property type="protein sequence ID" value="HDM37030.1"/>
    <property type="molecule type" value="Genomic_DNA"/>
</dbReference>
<comment type="similarity">
    <text evidence="1">Belongs to the UPF0047 family.</text>
</comment>
<name>A0A7C0X1X6_9EURY</name>
<evidence type="ECO:0000313" key="2">
    <source>
        <dbReference type="EMBL" id="HDM37030.1"/>
    </source>
</evidence>
<dbReference type="Proteomes" id="UP000885936">
    <property type="component" value="Unassembled WGS sequence"/>
</dbReference>
<dbReference type="PANTHER" id="PTHR30615:SF8">
    <property type="entry name" value="UPF0047 PROTEIN C4A8.02C"/>
    <property type="match status" value="1"/>
</dbReference>
<evidence type="ECO:0000256" key="1">
    <source>
        <dbReference type="ARBA" id="ARBA00005534"/>
    </source>
</evidence>
<dbReference type="PANTHER" id="PTHR30615">
    <property type="entry name" value="UNCHARACTERIZED PROTEIN YJBQ-RELATED"/>
    <property type="match status" value="1"/>
</dbReference>
<comment type="caution">
    <text evidence="2">The sequence shown here is derived from an EMBL/GenBank/DDBJ whole genome shotgun (WGS) entry which is preliminary data.</text>
</comment>
<accession>A0A7C0X1X6</accession>
<dbReference type="InterPro" id="IPR001602">
    <property type="entry name" value="UPF0047_YjbQ-like"/>
</dbReference>
<reference evidence="2" key="1">
    <citation type="journal article" date="2020" name="mSystems">
        <title>Genome- and Community-Level Interaction Insights into Carbon Utilization and Element Cycling Functions of Hydrothermarchaeota in Hydrothermal Sediment.</title>
        <authorList>
            <person name="Zhou Z."/>
            <person name="Liu Y."/>
            <person name="Xu W."/>
            <person name="Pan J."/>
            <person name="Luo Z.H."/>
            <person name="Li M."/>
        </authorList>
    </citation>
    <scope>NUCLEOTIDE SEQUENCE [LARGE SCALE GENOMIC DNA]</scope>
    <source>
        <strain evidence="2">HyVt-185</strain>
        <strain evidence="3">HyVt-386</strain>
    </source>
</reference>
<dbReference type="Proteomes" id="UP000885863">
    <property type="component" value="Unassembled WGS sequence"/>
</dbReference>
<dbReference type="SUPFAM" id="SSF111038">
    <property type="entry name" value="YjbQ-like"/>
    <property type="match status" value="1"/>
</dbReference>
<evidence type="ECO:0000313" key="3">
    <source>
        <dbReference type="EMBL" id="HEC56731.1"/>
    </source>
</evidence>
<dbReference type="Pfam" id="PF01894">
    <property type="entry name" value="YjbQ"/>
    <property type="match status" value="1"/>
</dbReference>
<dbReference type="Gene3D" id="2.60.120.460">
    <property type="entry name" value="YjbQ-like"/>
    <property type="match status" value="1"/>
</dbReference>
<dbReference type="NCBIfam" id="TIGR00149">
    <property type="entry name" value="TIGR00149_YjbQ"/>
    <property type="match status" value="1"/>
</dbReference>
<dbReference type="PROSITE" id="PS01314">
    <property type="entry name" value="UPF0047"/>
    <property type="match status" value="1"/>
</dbReference>
<dbReference type="InterPro" id="IPR035917">
    <property type="entry name" value="YjbQ-like_sf"/>
</dbReference>
<protein>
    <submittedName>
        <fullName evidence="2">YjbQ family protein</fullName>
    </submittedName>
</protein>
<organism evidence="2">
    <name type="scientific">Candidatus Syntropharchaeum butanivorans</name>
    <dbReference type="NCBI Taxonomy" id="1839936"/>
    <lineage>
        <taxon>Archaea</taxon>
        <taxon>Methanobacteriati</taxon>
        <taxon>Methanobacteriota</taxon>
        <taxon>Stenosarchaea group</taxon>
        <taxon>Methanomicrobia</taxon>
        <taxon>Methanosarcinales</taxon>
        <taxon>ANME-2 cluster</taxon>
        <taxon>Candidatus Syntropharchaeum</taxon>
    </lineage>
</organism>
<proteinExistence type="inferred from homology"/>
<dbReference type="PIRSF" id="PIRSF004681">
    <property type="entry name" value="UCP004681"/>
    <property type="match status" value="1"/>
</dbReference>
<sequence>METIDLETTRGVELIDITGRVKESLGGIISGVCIVFTPHTTTGIIVNENEDGLKGDILDLLNELVPIRRGYRHDRIDDNAHAHLKSLLLGPSVAIPVENGELILGTWQRIFFVELDGPRRRKVYVKMIKG</sequence>
<dbReference type="AlphaFoldDB" id="A0A7C0X1X6"/>
<gene>
    <name evidence="2" type="ORF">ENG09_07320</name>
    <name evidence="3" type="ORF">ENI32_02435</name>
</gene>
<dbReference type="EMBL" id="DRIE01000039">
    <property type="protein sequence ID" value="HEC56731.1"/>
    <property type="molecule type" value="Genomic_DNA"/>
</dbReference>